<evidence type="ECO:0000256" key="4">
    <source>
        <dbReference type="ARBA" id="ARBA00022825"/>
    </source>
</evidence>
<evidence type="ECO:0000313" key="9">
    <source>
        <dbReference type="Proteomes" id="UP000802098"/>
    </source>
</evidence>
<dbReference type="PANTHER" id="PTHR43806">
    <property type="entry name" value="PEPTIDASE S8"/>
    <property type="match status" value="1"/>
</dbReference>
<dbReference type="EMBL" id="JAAOCD010000004">
    <property type="protein sequence ID" value="NHK98958.1"/>
    <property type="molecule type" value="Genomic_DNA"/>
</dbReference>
<feature type="active site" description="Charge relay system" evidence="5">
    <location>
        <position position="156"/>
    </location>
</feature>
<evidence type="ECO:0000259" key="7">
    <source>
        <dbReference type="Pfam" id="PF00082"/>
    </source>
</evidence>
<dbReference type="InterPro" id="IPR013783">
    <property type="entry name" value="Ig-like_fold"/>
</dbReference>
<evidence type="ECO:0000313" key="8">
    <source>
        <dbReference type="EMBL" id="NHK98958.1"/>
    </source>
</evidence>
<sequence length="673" mass="68186">MATAGALPAVRAADATTTHRIVVGYASDDSTLRTTAASDARRSRLSALVAAARPDGSLRLQSAEARRGGAWLLRLDREVSLAEARRIAASMRGAEKSIRYAEPDLRVRRLDYDDPYFSTQWNIGAGGVPAAGAADFVSAWAHVAPPAVKPVVAVIDTGYLPHADMGADYLKGPSFITDPTVAGNGVARGGDGTDPGDYCDDTSDPSSWHGLKVASLIAAQGGNGAGIVGAASGYARVLSVRALGRCGGWLSDASDAIAWSAGASVPGIAPNATPAKVLNLSLGGDAGVACPVYMQEAVNTARSLGALVVAAAGNDGLPTIGSPANCDGVLAVGAHTRSGDLADYSNYSSRVTLTAPGGGDCLRQGGSCQSDLTVSLGNSGLREPGVDLDHARFNGTSAATPHVAAAAALLWAAKPTLTASQVESMLLSSAKRFVSDSFCAIASGCGAGMLDPAQAVLLVDQPILTVVAPSGAQRGQSVVRFSATLDRVMAGTVWTWTQVSGATVSATQLDAPDGGSSELSFTVPAVRSGPIRFNVTAVLPDSSQVTGTGVTYVNNAPTLDSPGRLTTRLEAVSHQLGGAADVDADTLTFVLDSAPEGVKLSSSGLLTWGSAQVGTFDVVYHVTDGELDSPSRSLEIVVTARGGTGGSGGGGAFGFASLLLLALASWALRRTRA</sequence>
<feature type="domain" description="Peptidase S8/S53" evidence="7">
    <location>
        <begin position="150"/>
        <end position="431"/>
    </location>
</feature>
<accession>A0ABX0HWI5</accession>
<keyword evidence="6" id="KW-0472">Membrane</keyword>
<gene>
    <name evidence="8" type="ORF">G7087_11275</name>
</gene>
<proteinExistence type="inferred from homology"/>
<dbReference type="PRINTS" id="PR00723">
    <property type="entry name" value="SUBTILISIN"/>
</dbReference>
<dbReference type="InterPro" id="IPR023828">
    <property type="entry name" value="Peptidase_S8_Ser-AS"/>
</dbReference>
<dbReference type="PANTHER" id="PTHR43806:SF11">
    <property type="entry name" value="CEREVISIN-RELATED"/>
    <property type="match status" value="1"/>
</dbReference>
<keyword evidence="6" id="KW-1133">Transmembrane helix</keyword>
<dbReference type="PROSITE" id="PS51892">
    <property type="entry name" value="SUBTILASE"/>
    <property type="match status" value="1"/>
</dbReference>
<dbReference type="Gene3D" id="3.40.50.200">
    <property type="entry name" value="Peptidase S8/S53 domain"/>
    <property type="match status" value="1"/>
</dbReference>
<feature type="active site" description="Charge relay system" evidence="5">
    <location>
        <position position="397"/>
    </location>
</feature>
<keyword evidence="6" id="KW-0812">Transmembrane</keyword>
<dbReference type="InterPro" id="IPR036852">
    <property type="entry name" value="Peptidase_S8/S53_dom_sf"/>
</dbReference>
<evidence type="ECO:0000256" key="2">
    <source>
        <dbReference type="ARBA" id="ARBA00022670"/>
    </source>
</evidence>
<dbReference type="InterPro" id="IPR000209">
    <property type="entry name" value="Peptidase_S8/S53_dom"/>
</dbReference>
<dbReference type="PROSITE" id="PS00138">
    <property type="entry name" value="SUBTILASE_SER"/>
    <property type="match status" value="1"/>
</dbReference>
<dbReference type="InterPro" id="IPR050131">
    <property type="entry name" value="Peptidase_S8_subtilisin-like"/>
</dbReference>
<comment type="caution">
    <text evidence="8">The sequence shown here is derived from an EMBL/GenBank/DDBJ whole genome shotgun (WGS) entry which is preliminary data.</text>
</comment>
<keyword evidence="4 5" id="KW-0720">Serine protease</keyword>
<dbReference type="Proteomes" id="UP000802098">
    <property type="component" value="Unassembled WGS sequence"/>
</dbReference>
<keyword evidence="9" id="KW-1185">Reference proteome</keyword>
<evidence type="ECO:0000256" key="3">
    <source>
        <dbReference type="ARBA" id="ARBA00022801"/>
    </source>
</evidence>
<dbReference type="Pfam" id="PF00082">
    <property type="entry name" value="Peptidase_S8"/>
    <property type="match status" value="1"/>
</dbReference>
<dbReference type="InterPro" id="IPR015500">
    <property type="entry name" value="Peptidase_S8_subtilisin-rel"/>
</dbReference>
<dbReference type="RefSeq" id="WP_009855874.1">
    <property type="nucleotide sequence ID" value="NZ_JAAOCD010000004.1"/>
</dbReference>
<comment type="similarity">
    <text evidence="1 5">Belongs to the peptidase S8 family.</text>
</comment>
<feature type="transmembrane region" description="Helical" evidence="6">
    <location>
        <begin position="649"/>
        <end position="668"/>
    </location>
</feature>
<name>A0ABX0HWI5_9BURK</name>
<keyword evidence="3 5" id="KW-0378">Hydrolase</keyword>
<evidence type="ECO:0000256" key="1">
    <source>
        <dbReference type="ARBA" id="ARBA00011073"/>
    </source>
</evidence>
<dbReference type="Gene3D" id="2.60.40.10">
    <property type="entry name" value="Immunoglobulins"/>
    <property type="match status" value="1"/>
</dbReference>
<keyword evidence="2 5" id="KW-0645">Protease</keyword>
<feature type="active site" description="Charge relay system" evidence="5">
    <location>
        <position position="209"/>
    </location>
</feature>
<evidence type="ECO:0000256" key="5">
    <source>
        <dbReference type="PROSITE-ProRule" id="PRU01240"/>
    </source>
</evidence>
<evidence type="ECO:0000256" key="6">
    <source>
        <dbReference type="SAM" id="Phobius"/>
    </source>
</evidence>
<dbReference type="SUPFAM" id="SSF52743">
    <property type="entry name" value="Subtilisin-like"/>
    <property type="match status" value="1"/>
</dbReference>
<reference evidence="8 9" key="1">
    <citation type="submission" date="2020-03" db="EMBL/GenBank/DDBJ databases">
        <title>Rubrivivax benzoatilyticus JA2 (sequenced after 10 years sub-culturing).</title>
        <authorList>
            <person name="Gupta D."/>
            <person name="Chintalapati S."/>
            <person name="Chintalapati V.R."/>
        </authorList>
    </citation>
    <scope>NUCLEOTIDE SEQUENCE [LARGE SCALE GENOMIC DNA]</scope>
    <source>
        <strain evidence="8 9">JA2-Mal</strain>
    </source>
</reference>
<organism evidence="8 9">
    <name type="scientific">Rubrivivax benzoatilyticus</name>
    <dbReference type="NCBI Taxonomy" id="316997"/>
    <lineage>
        <taxon>Bacteria</taxon>
        <taxon>Pseudomonadati</taxon>
        <taxon>Pseudomonadota</taxon>
        <taxon>Betaproteobacteria</taxon>
        <taxon>Burkholderiales</taxon>
        <taxon>Sphaerotilaceae</taxon>
        <taxon>Rubrivivax</taxon>
    </lineage>
</organism>
<protein>
    <submittedName>
        <fullName evidence="8">S8 family serine peptidase</fullName>
    </submittedName>
</protein>